<dbReference type="FunFam" id="1.10.220.30:FF:000001">
    <property type="entry name" value="Flagellar motor switch protein FliG"/>
    <property type="match status" value="1"/>
</dbReference>
<keyword evidence="9" id="KW-0975">Bacterial flagellum</keyword>
<dbReference type="Proteomes" id="UP000319449">
    <property type="component" value="Unassembled WGS sequence"/>
</dbReference>
<keyword evidence="14" id="KW-0282">Flagellum</keyword>
<comment type="similarity">
    <text evidence="3">Belongs to the FliG family.</text>
</comment>
<feature type="domain" description="Flagellar motor switch protein FliG N-terminal" evidence="13">
    <location>
        <begin position="11"/>
        <end position="107"/>
    </location>
</feature>
<dbReference type="Pfam" id="PF14842">
    <property type="entry name" value="FliG_N"/>
    <property type="match status" value="1"/>
</dbReference>
<feature type="domain" description="Flagellar motor switch protein FliG middle" evidence="12">
    <location>
        <begin position="122"/>
        <end position="194"/>
    </location>
</feature>
<evidence type="ECO:0000256" key="9">
    <source>
        <dbReference type="ARBA" id="ARBA00023143"/>
    </source>
</evidence>
<evidence type="ECO:0000256" key="2">
    <source>
        <dbReference type="ARBA" id="ARBA00004413"/>
    </source>
</evidence>
<dbReference type="PANTHER" id="PTHR30534:SF0">
    <property type="entry name" value="FLAGELLAR MOTOR SWITCH PROTEIN FLIG"/>
    <property type="match status" value="1"/>
</dbReference>
<dbReference type="NCBIfam" id="TIGR00207">
    <property type="entry name" value="fliG"/>
    <property type="match status" value="1"/>
</dbReference>
<evidence type="ECO:0000256" key="10">
    <source>
        <dbReference type="ARBA" id="ARBA00025598"/>
    </source>
</evidence>
<evidence type="ECO:0000256" key="8">
    <source>
        <dbReference type="ARBA" id="ARBA00023136"/>
    </source>
</evidence>
<dbReference type="InterPro" id="IPR032779">
    <property type="entry name" value="FliG_M"/>
</dbReference>
<dbReference type="Pfam" id="PF14841">
    <property type="entry name" value="FliG_M"/>
    <property type="match status" value="1"/>
</dbReference>
<dbReference type="GO" id="GO:0006935">
    <property type="term" value="P:chemotaxis"/>
    <property type="evidence" value="ECO:0007669"/>
    <property type="project" value="UniProtKB-KW"/>
</dbReference>
<dbReference type="InterPro" id="IPR023087">
    <property type="entry name" value="Flg_Motor_Flig_C"/>
</dbReference>
<dbReference type="Pfam" id="PF01706">
    <property type="entry name" value="FliG_C"/>
    <property type="match status" value="1"/>
</dbReference>
<dbReference type="EMBL" id="VLLN01000018">
    <property type="protein sequence ID" value="TWJ18028.1"/>
    <property type="molecule type" value="Genomic_DNA"/>
</dbReference>
<dbReference type="GO" id="GO:0005886">
    <property type="term" value="C:plasma membrane"/>
    <property type="evidence" value="ECO:0007669"/>
    <property type="project" value="UniProtKB-SubCell"/>
</dbReference>
<dbReference type="InterPro" id="IPR028263">
    <property type="entry name" value="FliG_N"/>
</dbReference>
<keyword evidence="15" id="KW-1185">Reference proteome</keyword>
<dbReference type="InterPro" id="IPR000090">
    <property type="entry name" value="Flg_Motor_Flig"/>
</dbReference>
<evidence type="ECO:0000313" key="14">
    <source>
        <dbReference type="EMBL" id="TWJ18028.1"/>
    </source>
</evidence>
<accession>A0A562VJI1</accession>
<evidence type="ECO:0000259" key="12">
    <source>
        <dbReference type="Pfam" id="PF14841"/>
    </source>
</evidence>
<evidence type="ECO:0000259" key="11">
    <source>
        <dbReference type="Pfam" id="PF01706"/>
    </source>
</evidence>
<keyword evidence="6" id="KW-0145">Chemotaxis</keyword>
<sequence length="340" mass="37868">MSSAPESVASLSGTEKAAILLLYIGTEATSKILQHMEDNEIKKISSAMANLGHVGLPVIQEVVDEYQRITDPESGFFAQGEEYVRKILEKALGPQKAELLLMEMQSSAFGDIEDILSNMDAKTIANFLSQEHPQTIAVIVAKLRPKQTSEIVGYLPIDLQAEVIIRIADVDQVSPEILNDIDEVVKRELSAMGGTQRFKVGGVEKVVEMFNHLERSKEKHILDKLDVMNPPLAEVIRKHLFTFEDIFRLDDRSIQAIMREISNDTLTLALKASTDEIKDKVFRNISSRAADMIKEDLEVMGPVRLSDVEKAQSEIIKIVRKMEEEGKIVLAGRGADDVLV</sequence>
<dbReference type="SUPFAM" id="SSF48029">
    <property type="entry name" value="FliG"/>
    <property type="match status" value="2"/>
</dbReference>
<dbReference type="GO" id="GO:0071973">
    <property type="term" value="P:bacterial-type flagellum-dependent cell motility"/>
    <property type="evidence" value="ECO:0007669"/>
    <property type="project" value="InterPro"/>
</dbReference>
<feature type="domain" description="Flagellar motor switch protein FliG C-terminal" evidence="11">
    <location>
        <begin position="224"/>
        <end position="330"/>
    </location>
</feature>
<evidence type="ECO:0000256" key="1">
    <source>
        <dbReference type="ARBA" id="ARBA00004117"/>
    </source>
</evidence>
<evidence type="ECO:0000259" key="13">
    <source>
        <dbReference type="Pfam" id="PF14842"/>
    </source>
</evidence>
<evidence type="ECO:0000256" key="3">
    <source>
        <dbReference type="ARBA" id="ARBA00010299"/>
    </source>
</evidence>
<keyword evidence="5" id="KW-1003">Cell membrane</keyword>
<keyword evidence="7" id="KW-0283">Flagellar rotation</keyword>
<dbReference type="InterPro" id="IPR011002">
    <property type="entry name" value="FliG_a-hlx"/>
</dbReference>
<keyword evidence="8" id="KW-0472">Membrane</keyword>
<evidence type="ECO:0000256" key="7">
    <source>
        <dbReference type="ARBA" id="ARBA00022779"/>
    </source>
</evidence>
<organism evidence="14 15">
    <name type="scientific">Geobacter argillaceus</name>
    <dbReference type="NCBI Taxonomy" id="345631"/>
    <lineage>
        <taxon>Bacteria</taxon>
        <taxon>Pseudomonadati</taxon>
        <taxon>Thermodesulfobacteriota</taxon>
        <taxon>Desulfuromonadia</taxon>
        <taxon>Geobacterales</taxon>
        <taxon>Geobacteraceae</taxon>
        <taxon>Geobacter</taxon>
    </lineage>
</organism>
<comment type="caution">
    <text evidence="14">The sequence shown here is derived from an EMBL/GenBank/DDBJ whole genome shotgun (WGS) entry which is preliminary data.</text>
</comment>
<dbReference type="PIRSF" id="PIRSF003161">
    <property type="entry name" value="FliG"/>
    <property type="match status" value="1"/>
</dbReference>
<comment type="subcellular location">
    <subcellularLocation>
        <location evidence="1">Bacterial flagellum basal body</location>
    </subcellularLocation>
    <subcellularLocation>
        <location evidence="2">Cell membrane</location>
        <topology evidence="2">Peripheral membrane protein</topology>
        <orientation evidence="2">Cytoplasmic side</orientation>
    </subcellularLocation>
</comment>
<dbReference type="PRINTS" id="PR00954">
    <property type="entry name" value="FLGMOTORFLIG"/>
</dbReference>
<dbReference type="GO" id="GO:0009425">
    <property type="term" value="C:bacterial-type flagellum basal body"/>
    <property type="evidence" value="ECO:0007669"/>
    <property type="project" value="UniProtKB-SubCell"/>
</dbReference>
<comment type="function">
    <text evidence="10">FliG is one of three proteins (FliG, FliN, FliM) that forms the rotor-mounted switch complex (C ring), located at the base of the basal body. This complex interacts with the CheY and CheZ chemotaxis proteins, in addition to contacting components of the motor that determine the direction of flagellar rotation.</text>
</comment>
<dbReference type="GO" id="GO:0003774">
    <property type="term" value="F:cytoskeletal motor activity"/>
    <property type="evidence" value="ECO:0007669"/>
    <property type="project" value="InterPro"/>
</dbReference>
<keyword evidence="14" id="KW-0966">Cell projection</keyword>
<dbReference type="PANTHER" id="PTHR30534">
    <property type="entry name" value="FLAGELLAR MOTOR SWITCH PROTEIN FLIG"/>
    <property type="match status" value="1"/>
</dbReference>
<proteinExistence type="inferred from homology"/>
<name>A0A562VJI1_9BACT</name>
<protein>
    <recommendedName>
        <fullName evidence="4">Flagellar motor switch protein FliG</fullName>
    </recommendedName>
</protein>
<evidence type="ECO:0000256" key="5">
    <source>
        <dbReference type="ARBA" id="ARBA00022475"/>
    </source>
</evidence>
<reference evidence="14 15" key="1">
    <citation type="submission" date="2019-07" db="EMBL/GenBank/DDBJ databases">
        <title>Genomic Encyclopedia of Archaeal and Bacterial Type Strains, Phase II (KMG-II): from individual species to whole genera.</title>
        <authorList>
            <person name="Goeker M."/>
        </authorList>
    </citation>
    <scope>NUCLEOTIDE SEQUENCE [LARGE SCALE GENOMIC DNA]</scope>
    <source>
        <strain evidence="14 15">ATCC BAA-1139</strain>
    </source>
</reference>
<gene>
    <name evidence="14" type="ORF">JN12_02789</name>
</gene>
<dbReference type="Gene3D" id="1.10.220.30">
    <property type="match status" value="3"/>
</dbReference>
<evidence type="ECO:0000256" key="4">
    <source>
        <dbReference type="ARBA" id="ARBA00021870"/>
    </source>
</evidence>
<evidence type="ECO:0000313" key="15">
    <source>
        <dbReference type="Proteomes" id="UP000319449"/>
    </source>
</evidence>
<dbReference type="AlphaFoldDB" id="A0A562VJI1"/>
<keyword evidence="14" id="KW-0969">Cilium</keyword>
<dbReference type="OrthoDB" id="9780302at2"/>
<evidence type="ECO:0000256" key="6">
    <source>
        <dbReference type="ARBA" id="ARBA00022500"/>
    </source>
</evidence>